<dbReference type="Pfam" id="PF02104">
    <property type="entry name" value="SURF1"/>
    <property type="match status" value="1"/>
</dbReference>
<evidence type="ECO:0000256" key="5">
    <source>
        <dbReference type="ARBA" id="ARBA00023136"/>
    </source>
</evidence>
<dbReference type="InterPro" id="IPR002994">
    <property type="entry name" value="Surf1/Shy1"/>
</dbReference>
<feature type="transmembrane region" description="Helical" evidence="6">
    <location>
        <begin position="31"/>
        <end position="49"/>
    </location>
</feature>
<evidence type="ECO:0000256" key="3">
    <source>
        <dbReference type="ARBA" id="ARBA00022692"/>
    </source>
</evidence>
<dbReference type="InterPro" id="IPR045214">
    <property type="entry name" value="Surf1/Surf4"/>
</dbReference>
<sequence>MTNNSRSTSVNLNKKTSVITTPVSKWGIKKISLLLLTMVVFAVMVKLGFWQLDRGNQKLALEQKLQLRADATPIAIEDWKISLNEEFTGVKLSLRVAPLTDDLKVQRVYWDNQTWQGKVGYLVFQPVRLLANDPQSDFEAVGLIELGFIPAGRDRQVLPQVTVLDTTQPMIGRLYRKQVNPMSQGLMPEMMEITDGLGLRIQNLSLEDLPQHLFSDRQLSLFSYVIQPMRPLLFMDDSRLTENNGLKVSEHLPHPWQPLPMQSKRHFGYAVQWFSMAAVLLGLALWFAYRQSKPSKHVKKKSRNRNHLQ</sequence>
<evidence type="ECO:0000256" key="1">
    <source>
        <dbReference type="ARBA" id="ARBA00004370"/>
    </source>
</evidence>
<dbReference type="AlphaFoldDB" id="A0A557P534"/>
<keyword evidence="6" id="KW-1003">Cell membrane</keyword>
<name>A0A557P534_9VIBR</name>
<organism evidence="7 8">
    <name type="scientific">Vibrio algivorus</name>
    <dbReference type="NCBI Taxonomy" id="1667024"/>
    <lineage>
        <taxon>Bacteria</taxon>
        <taxon>Pseudomonadati</taxon>
        <taxon>Pseudomonadota</taxon>
        <taxon>Gammaproteobacteria</taxon>
        <taxon>Vibrionales</taxon>
        <taxon>Vibrionaceae</taxon>
        <taxon>Vibrio</taxon>
    </lineage>
</organism>
<dbReference type="PROSITE" id="PS50895">
    <property type="entry name" value="SURF1"/>
    <property type="match status" value="1"/>
</dbReference>
<gene>
    <name evidence="7" type="ORF">FOF44_11570</name>
</gene>
<keyword evidence="3 6" id="KW-0812">Transmembrane</keyword>
<keyword evidence="4 6" id="KW-1133">Transmembrane helix</keyword>
<dbReference type="OrthoDB" id="9789940at2"/>
<accession>A0A557P534</accession>
<dbReference type="CDD" id="cd06662">
    <property type="entry name" value="SURF1"/>
    <property type="match status" value="1"/>
</dbReference>
<evidence type="ECO:0000256" key="6">
    <source>
        <dbReference type="RuleBase" id="RU363076"/>
    </source>
</evidence>
<dbReference type="RefSeq" id="WP_144388475.1">
    <property type="nucleotide sequence ID" value="NZ_CANNCB010000011.1"/>
</dbReference>
<comment type="similarity">
    <text evidence="2 6">Belongs to the SURF1 family.</text>
</comment>
<protein>
    <recommendedName>
        <fullName evidence="6">SURF1-like protein</fullName>
    </recommendedName>
</protein>
<dbReference type="EMBL" id="VMKJ01000023">
    <property type="protein sequence ID" value="TVO35719.1"/>
    <property type="molecule type" value="Genomic_DNA"/>
</dbReference>
<dbReference type="PANTHER" id="PTHR23427">
    <property type="entry name" value="SURFEIT LOCUS PROTEIN"/>
    <property type="match status" value="1"/>
</dbReference>
<evidence type="ECO:0000256" key="4">
    <source>
        <dbReference type="ARBA" id="ARBA00022989"/>
    </source>
</evidence>
<comment type="subcellular location">
    <subcellularLocation>
        <location evidence="6">Cell membrane</location>
        <topology evidence="6">Multi-pass membrane protein</topology>
    </subcellularLocation>
    <subcellularLocation>
        <location evidence="1">Membrane</location>
    </subcellularLocation>
</comment>
<evidence type="ECO:0000313" key="8">
    <source>
        <dbReference type="Proteomes" id="UP000319828"/>
    </source>
</evidence>
<proteinExistence type="inferred from homology"/>
<dbReference type="GO" id="GO:0005886">
    <property type="term" value="C:plasma membrane"/>
    <property type="evidence" value="ECO:0007669"/>
    <property type="project" value="UniProtKB-SubCell"/>
</dbReference>
<feature type="transmembrane region" description="Helical" evidence="6">
    <location>
        <begin position="267"/>
        <end position="289"/>
    </location>
</feature>
<dbReference type="PANTHER" id="PTHR23427:SF2">
    <property type="entry name" value="SURFEIT LOCUS PROTEIN 1"/>
    <property type="match status" value="1"/>
</dbReference>
<keyword evidence="5 6" id="KW-0472">Membrane</keyword>
<evidence type="ECO:0000313" key="7">
    <source>
        <dbReference type="EMBL" id="TVO35719.1"/>
    </source>
</evidence>
<reference evidence="7 8" key="1">
    <citation type="submission" date="2019-07" db="EMBL/GenBank/DDBJ databases">
        <title>The draft genome sequence of Vibrio algivorus M1486.</title>
        <authorList>
            <person name="Meng X."/>
        </authorList>
    </citation>
    <scope>NUCLEOTIDE SEQUENCE [LARGE SCALE GENOMIC DNA]</scope>
    <source>
        <strain evidence="7 8">M1486</strain>
    </source>
</reference>
<evidence type="ECO:0000256" key="2">
    <source>
        <dbReference type="ARBA" id="ARBA00007165"/>
    </source>
</evidence>
<dbReference type="Proteomes" id="UP000319828">
    <property type="component" value="Unassembled WGS sequence"/>
</dbReference>
<comment type="caution">
    <text evidence="7">The sequence shown here is derived from an EMBL/GenBank/DDBJ whole genome shotgun (WGS) entry which is preliminary data.</text>
</comment>